<sequence length="111" mass="12254">MKLTIEDKSAHVVDWRKSGLTQRQYSELHQINIHTFKSWVQLLKKTLAESASVPSPELAAVENSVTISPSKMLSDIIPVTVAPQVSVDGVCLDNSTHHSPQSRPQVKQPNS</sequence>
<name>A0A1I0BNT9_9GAMM</name>
<dbReference type="OrthoDB" id="6626561at2"/>
<keyword evidence="3" id="KW-1185">Reference proteome</keyword>
<evidence type="ECO:0000313" key="3">
    <source>
        <dbReference type="Proteomes" id="UP000242642"/>
    </source>
</evidence>
<organism evidence="2 3">
    <name type="scientific">Thorsellia anophelis DSM 18579</name>
    <dbReference type="NCBI Taxonomy" id="1123402"/>
    <lineage>
        <taxon>Bacteria</taxon>
        <taxon>Pseudomonadati</taxon>
        <taxon>Pseudomonadota</taxon>
        <taxon>Gammaproteobacteria</taxon>
        <taxon>Enterobacterales</taxon>
        <taxon>Thorselliaceae</taxon>
        <taxon>Thorsellia</taxon>
    </lineage>
</organism>
<proteinExistence type="predicted"/>
<accession>A0A1I0BNT9</accession>
<reference evidence="3" key="1">
    <citation type="submission" date="2016-10" db="EMBL/GenBank/DDBJ databases">
        <authorList>
            <person name="Varghese N."/>
            <person name="Submissions S."/>
        </authorList>
    </citation>
    <scope>NUCLEOTIDE SEQUENCE [LARGE SCALE GENOMIC DNA]</scope>
    <source>
        <strain evidence="3">DSM 18579</strain>
    </source>
</reference>
<evidence type="ECO:0000313" key="2">
    <source>
        <dbReference type="EMBL" id="SET08657.1"/>
    </source>
</evidence>
<dbReference type="EMBL" id="FOHV01000008">
    <property type="protein sequence ID" value="SET08657.1"/>
    <property type="molecule type" value="Genomic_DNA"/>
</dbReference>
<feature type="region of interest" description="Disordered" evidence="1">
    <location>
        <begin position="91"/>
        <end position="111"/>
    </location>
</feature>
<protein>
    <recommendedName>
        <fullName evidence="4">Transposase</fullName>
    </recommendedName>
</protein>
<dbReference type="Proteomes" id="UP000242642">
    <property type="component" value="Unassembled WGS sequence"/>
</dbReference>
<feature type="compositionally biased region" description="Polar residues" evidence="1">
    <location>
        <begin position="93"/>
        <end position="111"/>
    </location>
</feature>
<evidence type="ECO:0000256" key="1">
    <source>
        <dbReference type="SAM" id="MobiDB-lite"/>
    </source>
</evidence>
<evidence type="ECO:0008006" key="4">
    <source>
        <dbReference type="Google" id="ProtNLM"/>
    </source>
</evidence>
<dbReference type="AlphaFoldDB" id="A0A1I0BNT9"/>
<dbReference type="RefSeq" id="WP_093318856.1">
    <property type="nucleotide sequence ID" value="NZ_FOHV01000008.1"/>
</dbReference>
<dbReference type="NCBIfam" id="NF047593">
    <property type="entry name" value="IS66_ISAeme5_TnpA"/>
    <property type="match status" value="1"/>
</dbReference>
<gene>
    <name evidence="2" type="ORF">SAMN02583745_01343</name>
</gene>